<feature type="domain" description="EF-hand" evidence="14">
    <location>
        <begin position="765"/>
        <end position="800"/>
    </location>
</feature>
<dbReference type="SUPFAM" id="SSF51206">
    <property type="entry name" value="cAMP-binding domain-like"/>
    <property type="match status" value="2"/>
</dbReference>
<dbReference type="Pfam" id="PF00069">
    <property type="entry name" value="Pkinase"/>
    <property type="match status" value="1"/>
</dbReference>
<dbReference type="PROSITE" id="PS50222">
    <property type="entry name" value="EF_HAND_2"/>
    <property type="match status" value="2"/>
</dbReference>
<dbReference type="PROSITE" id="PS50042">
    <property type="entry name" value="CNMP_BINDING_3"/>
    <property type="match status" value="2"/>
</dbReference>
<evidence type="ECO:0000313" key="16">
    <source>
        <dbReference type="Proteomes" id="UP001295423"/>
    </source>
</evidence>
<keyword evidence="7 10" id="KW-0067">ATP-binding</keyword>
<comment type="cofactor">
    <cofactor evidence="1">
        <name>Mg(2+)</name>
        <dbReference type="ChEBI" id="CHEBI:18420"/>
    </cofactor>
</comment>
<evidence type="ECO:0000256" key="1">
    <source>
        <dbReference type="ARBA" id="ARBA00001946"/>
    </source>
</evidence>
<dbReference type="SMART" id="SM00054">
    <property type="entry name" value="EFh"/>
    <property type="match status" value="3"/>
</dbReference>
<dbReference type="InterPro" id="IPR002048">
    <property type="entry name" value="EF_hand_dom"/>
</dbReference>
<evidence type="ECO:0000256" key="5">
    <source>
        <dbReference type="ARBA" id="ARBA00022741"/>
    </source>
</evidence>
<reference evidence="15" key="1">
    <citation type="submission" date="2023-08" db="EMBL/GenBank/DDBJ databases">
        <authorList>
            <person name="Audoor S."/>
            <person name="Bilcke G."/>
        </authorList>
    </citation>
    <scope>NUCLEOTIDE SEQUENCE</scope>
</reference>
<evidence type="ECO:0000256" key="7">
    <source>
        <dbReference type="ARBA" id="ARBA00022840"/>
    </source>
</evidence>
<feature type="binding site" evidence="10">
    <location>
        <position position="179"/>
    </location>
    <ligand>
        <name>ATP</name>
        <dbReference type="ChEBI" id="CHEBI:30616"/>
    </ligand>
</feature>
<feature type="domain" description="Protein kinase" evidence="12">
    <location>
        <begin position="149"/>
        <end position="424"/>
    </location>
</feature>
<evidence type="ECO:0008006" key="17">
    <source>
        <dbReference type="Google" id="ProtNLM"/>
    </source>
</evidence>
<dbReference type="InterPro" id="IPR018490">
    <property type="entry name" value="cNMP-bd_dom_sf"/>
</dbReference>
<keyword evidence="3" id="KW-0140">cGMP</keyword>
<dbReference type="InterPro" id="IPR011009">
    <property type="entry name" value="Kinase-like_dom_sf"/>
</dbReference>
<dbReference type="InterPro" id="IPR000595">
    <property type="entry name" value="cNMP-bd_dom"/>
</dbReference>
<dbReference type="InterPro" id="IPR050205">
    <property type="entry name" value="CDPK_Ser/Thr_kinases"/>
</dbReference>
<dbReference type="Gene3D" id="1.10.238.10">
    <property type="entry name" value="EF-hand"/>
    <property type="match status" value="1"/>
</dbReference>
<feature type="region of interest" description="Disordered" evidence="11">
    <location>
        <begin position="29"/>
        <end position="61"/>
    </location>
</feature>
<dbReference type="Gene3D" id="1.10.510.10">
    <property type="entry name" value="Transferase(Phosphotransferase) domain 1"/>
    <property type="match status" value="1"/>
</dbReference>
<dbReference type="InterPro" id="IPR000719">
    <property type="entry name" value="Prot_kinase_dom"/>
</dbReference>
<evidence type="ECO:0000256" key="6">
    <source>
        <dbReference type="ARBA" id="ARBA00022777"/>
    </source>
</evidence>
<dbReference type="GO" id="GO:0005524">
    <property type="term" value="F:ATP binding"/>
    <property type="evidence" value="ECO:0007669"/>
    <property type="project" value="UniProtKB-UniRule"/>
</dbReference>
<evidence type="ECO:0000256" key="10">
    <source>
        <dbReference type="PROSITE-ProRule" id="PRU10141"/>
    </source>
</evidence>
<dbReference type="Gene3D" id="2.60.120.10">
    <property type="entry name" value="Jelly Rolls"/>
    <property type="match status" value="2"/>
</dbReference>
<dbReference type="SMART" id="SM00100">
    <property type="entry name" value="cNMP"/>
    <property type="match status" value="2"/>
</dbReference>
<evidence type="ECO:0000256" key="8">
    <source>
        <dbReference type="ARBA" id="ARBA00022992"/>
    </source>
</evidence>
<keyword evidence="8" id="KW-0142">cGMP-binding</keyword>
<evidence type="ECO:0000256" key="3">
    <source>
        <dbReference type="ARBA" id="ARBA00022535"/>
    </source>
</evidence>
<evidence type="ECO:0000256" key="2">
    <source>
        <dbReference type="ARBA" id="ARBA00022527"/>
    </source>
</evidence>
<dbReference type="PROSITE" id="PS50011">
    <property type="entry name" value="PROTEIN_KINASE_DOM"/>
    <property type="match status" value="1"/>
</dbReference>
<dbReference type="CDD" id="cd00038">
    <property type="entry name" value="CAP_ED"/>
    <property type="match status" value="2"/>
</dbReference>
<proteinExistence type="inferred from homology"/>
<dbReference type="SMART" id="SM00220">
    <property type="entry name" value="S_TKc"/>
    <property type="match status" value="1"/>
</dbReference>
<dbReference type="GO" id="GO:0004674">
    <property type="term" value="F:protein serine/threonine kinase activity"/>
    <property type="evidence" value="ECO:0007669"/>
    <property type="project" value="UniProtKB-KW"/>
</dbReference>
<dbReference type="InterPro" id="IPR017441">
    <property type="entry name" value="Protein_kinase_ATP_BS"/>
</dbReference>
<dbReference type="SUPFAM" id="SSF47473">
    <property type="entry name" value="EF-hand"/>
    <property type="match status" value="1"/>
</dbReference>
<evidence type="ECO:0000256" key="4">
    <source>
        <dbReference type="ARBA" id="ARBA00022679"/>
    </source>
</evidence>
<name>A0AAD2JL78_9STRA</name>
<dbReference type="PROSITE" id="PS00107">
    <property type="entry name" value="PROTEIN_KINASE_ATP"/>
    <property type="match status" value="1"/>
</dbReference>
<evidence type="ECO:0000259" key="13">
    <source>
        <dbReference type="PROSITE" id="PS50042"/>
    </source>
</evidence>
<evidence type="ECO:0000259" key="14">
    <source>
        <dbReference type="PROSITE" id="PS50222"/>
    </source>
</evidence>
<dbReference type="GO" id="GO:0030553">
    <property type="term" value="F:cGMP binding"/>
    <property type="evidence" value="ECO:0007669"/>
    <property type="project" value="UniProtKB-KW"/>
</dbReference>
<dbReference type="InterPro" id="IPR014710">
    <property type="entry name" value="RmlC-like_jellyroll"/>
</dbReference>
<keyword evidence="4" id="KW-0808">Transferase</keyword>
<dbReference type="EMBL" id="CAKOGP040002036">
    <property type="protein sequence ID" value="CAJ1959962.1"/>
    <property type="molecule type" value="Genomic_DNA"/>
</dbReference>
<keyword evidence="6" id="KW-0418">Kinase</keyword>
<evidence type="ECO:0000313" key="15">
    <source>
        <dbReference type="EMBL" id="CAJ1959962.1"/>
    </source>
</evidence>
<feature type="domain" description="Cyclic nucleotide-binding" evidence="13">
    <location>
        <begin position="526"/>
        <end position="613"/>
    </location>
</feature>
<comment type="caution">
    <text evidence="15">The sequence shown here is derived from an EMBL/GenBank/DDBJ whole genome shotgun (WGS) entry which is preliminary data.</text>
</comment>
<dbReference type="PANTHER" id="PTHR24349">
    <property type="entry name" value="SERINE/THREONINE-PROTEIN KINASE"/>
    <property type="match status" value="1"/>
</dbReference>
<keyword evidence="2" id="KW-0723">Serine/threonine-protein kinase</keyword>
<evidence type="ECO:0000256" key="11">
    <source>
        <dbReference type="SAM" id="MobiDB-lite"/>
    </source>
</evidence>
<keyword evidence="16" id="KW-1185">Reference proteome</keyword>
<dbReference type="Pfam" id="PF00027">
    <property type="entry name" value="cNMP_binding"/>
    <property type="match status" value="2"/>
</dbReference>
<comment type="similarity">
    <text evidence="9">Belongs to the protein kinase superfamily. Ser/Thr protein kinase family. CDPK subfamily.</text>
</comment>
<feature type="domain" description="Cyclic nucleotide-binding" evidence="13">
    <location>
        <begin position="647"/>
        <end position="749"/>
    </location>
</feature>
<dbReference type="AlphaFoldDB" id="A0AAD2JL78"/>
<dbReference type="FunFam" id="1.10.510.10:FF:000571">
    <property type="entry name" value="Maternal embryonic leucine zipper kinase"/>
    <property type="match status" value="1"/>
</dbReference>
<organism evidence="15 16">
    <name type="scientific">Cylindrotheca closterium</name>
    <dbReference type="NCBI Taxonomy" id="2856"/>
    <lineage>
        <taxon>Eukaryota</taxon>
        <taxon>Sar</taxon>
        <taxon>Stramenopiles</taxon>
        <taxon>Ochrophyta</taxon>
        <taxon>Bacillariophyta</taxon>
        <taxon>Bacillariophyceae</taxon>
        <taxon>Bacillariophycidae</taxon>
        <taxon>Bacillariales</taxon>
        <taxon>Bacillariaceae</taxon>
        <taxon>Cylindrotheca</taxon>
    </lineage>
</organism>
<accession>A0AAD2JL78</accession>
<dbReference type="GO" id="GO:0005509">
    <property type="term" value="F:calcium ion binding"/>
    <property type="evidence" value="ECO:0007669"/>
    <property type="project" value="InterPro"/>
</dbReference>
<dbReference type="InterPro" id="IPR011992">
    <property type="entry name" value="EF-hand-dom_pair"/>
</dbReference>
<dbReference type="Proteomes" id="UP001295423">
    <property type="component" value="Unassembled WGS sequence"/>
</dbReference>
<gene>
    <name evidence="15" type="ORF">CYCCA115_LOCUS18379</name>
</gene>
<sequence length="838" mass="93675">MFQQASQRASKRATAAIATGIASVITWEHHHHHHHHDPQADANAEEGENGGAGGGGEQQDVDGDRRLLLSVYYRDPLHLQSPYHHQYSRFPLLPTSTLNSSSSSMNVAQCDAATSQPSSSLFSKGLSSILRRMHQSETKDTSLESIYKIKSKTPIGEGAFGQVFLGSHKQTGEQVAIKKIWKEFTNRQDCQREMSALLHIKEHGGHPHICSLHENFDEAQHYALILDLINGGELFDRLVENGAYSELDASRLMREVVSAINFLHGIGLVHGDLKPENLMLSQTHRSSIIKVVDFGCSELVDLPLPPSTQERNSTGTVAYYSPERGLDTKQAPTKALDMWALGIILFIMLTGLHPLDPEGNSTDEQLKAKLRRLYDKKINLMESRKLKPFISHLSPSAIQLLTLLLEPDPTKRVEASKLIQHPWIRGLTATEGKIENSDKRLSKIRKFRSKIETKVFQQLVSFADAGHTKTKGSLFQKAFSSMDKEDKGFLTVDDVSGAALSGLVGPPPADGVPADDMSLSEFSTLLGDNMVSKYLPTGHVLYREGDIGHHMYFINSGKIDVSTKDGFRAVLQHGDTCGEGGLLNENRQRSATLRTMTPVHVIQIDREHFLKYLIGSDSELGIKMREKINARKFGRAEYILANHAKNEETKVPKNHIVFTDGDEVSGFHLLCEGMIDVMTKKGKRLYDVKPGEVFGIQSFLMEKNNRRDLAKCIADEGCTIKTMHRDTAHDLFQKNPGIKESLSELALRREFRRAIVLKFNKSFPRDKQGLRKVFDAIDLDKSGLLKKEELKELLLTHLDDLILTEDDVEALLATMDLQQNGVVDFEEFCSIFLGKHLL</sequence>
<dbReference type="PROSITE" id="PS00108">
    <property type="entry name" value="PROTEIN_KINASE_ST"/>
    <property type="match status" value="1"/>
</dbReference>
<protein>
    <recommendedName>
        <fullName evidence="17">cGMP-dependent protein kinase</fullName>
    </recommendedName>
</protein>
<evidence type="ECO:0000256" key="9">
    <source>
        <dbReference type="ARBA" id="ARBA00024334"/>
    </source>
</evidence>
<keyword evidence="5 10" id="KW-0547">Nucleotide-binding</keyword>
<evidence type="ECO:0000259" key="12">
    <source>
        <dbReference type="PROSITE" id="PS50011"/>
    </source>
</evidence>
<feature type="domain" description="EF-hand" evidence="14">
    <location>
        <begin position="803"/>
        <end position="838"/>
    </location>
</feature>
<dbReference type="Pfam" id="PF13499">
    <property type="entry name" value="EF-hand_7"/>
    <property type="match status" value="1"/>
</dbReference>
<dbReference type="InterPro" id="IPR008271">
    <property type="entry name" value="Ser/Thr_kinase_AS"/>
</dbReference>
<dbReference type="SUPFAM" id="SSF56112">
    <property type="entry name" value="Protein kinase-like (PK-like)"/>
    <property type="match status" value="1"/>
</dbReference>